<reference evidence="2 3" key="1">
    <citation type="submission" date="2019-07" db="EMBL/GenBank/DDBJ databases">
        <title>Whole genome shotgun sequence of Chitinophaga cymbidii NBRC 109752.</title>
        <authorList>
            <person name="Hosoyama A."/>
            <person name="Uohara A."/>
            <person name="Ohji S."/>
            <person name="Ichikawa N."/>
        </authorList>
    </citation>
    <scope>NUCLEOTIDE SEQUENCE [LARGE SCALE GENOMIC DNA]</scope>
    <source>
        <strain evidence="2 3">NBRC 109752</strain>
    </source>
</reference>
<accession>A0A512RPN7</accession>
<feature type="transmembrane region" description="Helical" evidence="1">
    <location>
        <begin position="244"/>
        <end position="261"/>
    </location>
</feature>
<feature type="transmembrane region" description="Helical" evidence="1">
    <location>
        <begin position="21"/>
        <end position="37"/>
    </location>
</feature>
<organism evidence="2 3">
    <name type="scientific">Chitinophaga cymbidii</name>
    <dbReference type="NCBI Taxonomy" id="1096750"/>
    <lineage>
        <taxon>Bacteria</taxon>
        <taxon>Pseudomonadati</taxon>
        <taxon>Bacteroidota</taxon>
        <taxon>Chitinophagia</taxon>
        <taxon>Chitinophagales</taxon>
        <taxon>Chitinophagaceae</taxon>
        <taxon>Chitinophaga</taxon>
    </lineage>
</organism>
<proteinExistence type="predicted"/>
<keyword evidence="1" id="KW-1133">Transmembrane helix</keyword>
<evidence type="ECO:0008006" key="4">
    <source>
        <dbReference type="Google" id="ProtNLM"/>
    </source>
</evidence>
<dbReference type="GO" id="GO:0140359">
    <property type="term" value="F:ABC-type transporter activity"/>
    <property type="evidence" value="ECO:0007669"/>
    <property type="project" value="InterPro"/>
</dbReference>
<gene>
    <name evidence="2" type="ORF">CCY01nite_39110</name>
</gene>
<dbReference type="Pfam" id="PF12679">
    <property type="entry name" value="ABC2_membrane_2"/>
    <property type="match status" value="1"/>
</dbReference>
<feature type="transmembrane region" description="Helical" evidence="1">
    <location>
        <begin position="177"/>
        <end position="202"/>
    </location>
</feature>
<keyword evidence="1" id="KW-0812">Transmembrane</keyword>
<protein>
    <recommendedName>
        <fullName evidence="4">ABC transporter permease</fullName>
    </recommendedName>
</protein>
<dbReference type="OrthoDB" id="184009at2"/>
<dbReference type="RefSeq" id="WP_146865443.1">
    <property type="nucleotide sequence ID" value="NZ_BKAU01000005.1"/>
</dbReference>
<dbReference type="EMBL" id="BKAU01000005">
    <property type="protein sequence ID" value="GEP97651.1"/>
    <property type="molecule type" value="Genomic_DNA"/>
</dbReference>
<dbReference type="AlphaFoldDB" id="A0A512RPN7"/>
<name>A0A512RPN7_9BACT</name>
<keyword evidence="1" id="KW-0472">Membrane</keyword>
<dbReference type="GO" id="GO:0005886">
    <property type="term" value="C:plasma membrane"/>
    <property type="evidence" value="ECO:0007669"/>
    <property type="project" value="UniProtKB-SubCell"/>
</dbReference>
<evidence type="ECO:0000256" key="1">
    <source>
        <dbReference type="SAM" id="Phobius"/>
    </source>
</evidence>
<comment type="caution">
    <text evidence="2">The sequence shown here is derived from an EMBL/GenBank/DDBJ whole genome shotgun (WGS) entry which is preliminary data.</text>
</comment>
<dbReference type="Pfam" id="PF12040">
    <property type="entry name" value="DUF3526"/>
    <property type="match status" value="1"/>
</dbReference>
<keyword evidence="3" id="KW-1185">Reference proteome</keyword>
<evidence type="ECO:0000313" key="2">
    <source>
        <dbReference type="EMBL" id="GEP97651.1"/>
    </source>
</evidence>
<feature type="transmembrane region" description="Helical" evidence="1">
    <location>
        <begin position="444"/>
        <end position="467"/>
    </location>
</feature>
<dbReference type="PANTHER" id="PTHR43471">
    <property type="entry name" value="ABC TRANSPORTER PERMEASE"/>
    <property type="match status" value="1"/>
</dbReference>
<dbReference type="InterPro" id="IPR021913">
    <property type="entry name" value="DUF3526"/>
</dbReference>
<evidence type="ECO:0000313" key="3">
    <source>
        <dbReference type="Proteomes" id="UP000321436"/>
    </source>
</evidence>
<dbReference type="PANTHER" id="PTHR43471:SF1">
    <property type="entry name" value="ABC TRANSPORTER PERMEASE PROTEIN NOSY-RELATED"/>
    <property type="match status" value="1"/>
</dbReference>
<sequence length="475" mass="53093">MKIFITLASQELKRLWRDSTFQVLAVFLLLLSGYAIFSSTEQYGHAYTEHHALTDTARYMLQHQKPTSAHMAGHYGHIVFKPATFLQAIDPGVNAYTGTTVRLEAHRQNEAVFIPASGQSSLIRFGEFSFAMLLQVIFPLLILFTCYRSIIADRQNGTLRLLLCQGVSMRQLITARAAAYIAVYWTFLLLAALVYGLVFYMGQHEAGAGVLPRVFLLVFLYGLYYALLIALTVYLSARANSPSGLLVGLLAAWFIFTVIIPKTAANIGAQRTPLPTRVAFDQSIADDRKGGINGHDTRNERSQRFTDSVLRAHGVDSASQLPVKLGGLLMQADEDFNNYVYDKAITRISSIISAQNRVGAVSGFADPFMAVKNLSMAIAGTDMHHHYDFTKDVEDYRRVLIRDLNKLDAARVSEFKDSKGKLTQEYWDQVKDYRYESPALGWSLANYITEIIALFTWIVAVCLLIALTSNKIRIA</sequence>
<feature type="transmembrane region" description="Helical" evidence="1">
    <location>
        <begin position="128"/>
        <end position="147"/>
    </location>
</feature>
<feature type="transmembrane region" description="Helical" evidence="1">
    <location>
        <begin position="214"/>
        <end position="237"/>
    </location>
</feature>
<dbReference type="Proteomes" id="UP000321436">
    <property type="component" value="Unassembled WGS sequence"/>
</dbReference>